<protein>
    <recommendedName>
        <fullName evidence="3">Cupin domain-containing protein</fullName>
    </recommendedName>
</protein>
<dbReference type="AlphaFoldDB" id="A0A239PYB0"/>
<evidence type="ECO:0000313" key="1">
    <source>
        <dbReference type="EMBL" id="SNT75078.1"/>
    </source>
</evidence>
<dbReference type="SUPFAM" id="SSF51182">
    <property type="entry name" value="RmlC-like cupins"/>
    <property type="match status" value="1"/>
</dbReference>
<evidence type="ECO:0008006" key="3">
    <source>
        <dbReference type="Google" id="ProtNLM"/>
    </source>
</evidence>
<proteinExistence type="predicted"/>
<name>A0A239PYB0_9PROT</name>
<sequence length="178" mass="19188">MDWAALRRIVTGDDRTGRSHVAIDGGPARLLAVEEAGLAEIWTAALSSAGLLAGEDRLAREDVRLEPDKGTVKVRWFTVPPEEESKTPEEREAQAAFGFAAAGASHARVDTARHPMMHKTDTLDVIVLVRGEVDLLLDDGEARSLKPGDVVIQRATNHAWVNHGKETALLVAVLMNAG</sequence>
<keyword evidence="2" id="KW-1185">Reference proteome</keyword>
<gene>
    <name evidence="1" type="ORF">SAMN06297382_2520</name>
</gene>
<dbReference type="InterPro" id="IPR014710">
    <property type="entry name" value="RmlC-like_jellyroll"/>
</dbReference>
<dbReference type="OrthoDB" id="713485at2"/>
<dbReference type="CDD" id="cd02231">
    <property type="entry name" value="cupin_BLL6423-like"/>
    <property type="match status" value="1"/>
</dbReference>
<dbReference type="RefSeq" id="WP_089412966.1">
    <property type="nucleotide sequence ID" value="NZ_FZQA01000007.1"/>
</dbReference>
<dbReference type="Gene3D" id="2.60.120.10">
    <property type="entry name" value="Jelly Rolls"/>
    <property type="match status" value="1"/>
</dbReference>
<dbReference type="EMBL" id="FZQA01000007">
    <property type="protein sequence ID" value="SNT75078.1"/>
    <property type="molecule type" value="Genomic_DNA"/>
</dbReference>
<evidence type="ECO:0000313" key="2">
    <source>
        <dbReference type="Proteomes" id="UP000198346"/>
    </source>
</evidence>
<organism evidence="1 2">
    <name type="scientific">Amphiplicatus metriothermophilus</name>
    <dbReference type="NCBI Taxonomy" id="1519374"/>
    <lineage>
        <taxon>Bacteria</taxon>
        <taxon>Pseudomonadati</taxon>
        <taxon>Pseudomonadota</taxon>
        <taxon>Alphaproteobacteria</taxon>
        <taxon>Parvularculales</taxon>
        <taxon>Parvularculaceae</taxon>
        <taxon>Amphiplicatus</taxon>
    </lineage>
</organism>
<accession>A0A239PYB0</accession>
<dbReference type="Proteomes" id="UP000198346">
    <property type="component" value="Unassembled WGS sequence"/>
</dbReference>
<dbReference type="PANTHER" id="PTHR36156:SF2">
    <property type="entry name" value="CUPIN TYPE-2 DOMAIN-CONTAINING PROTEIN"/>
    <property type="match status" value="1"/>
</dbReference>
<dbReference type="PANTHER" id="PTHR36156">
    <property type="entry name" value="SLR2101 PROTEIN"/>
    <property type="match status" value="1"/>
</dbReference>
<dbReference type="InterPro" id="IPR047142">
    <property type="entry name" value="OryJ/VirC-like"/>
</dbReference>
<dbReference type="InterPro" id="IPR011051">
    <property type="entry name" value="RmlC_Cupin_sf"/>
</dbReference>
<reference evidence="1 2" key="1">
    <citation type="submission" date="2017-07" db="EMBL/GenBank/DDBJ databases">
        <authorList>
            <person name="Sun Z.S."/>
            <person name="Albrecht U."/>
            <person name="Echele G."/>
            <person name="Lee C.C."/>
        </authorList>
    </citation>
    <scope>NUCLEOTIDE SEQUENCE [LARGE SCALE GENOMIC DNA]</scope>
    <source>
        <strain evidence="1 2">CGMCC 1.12710</strain>
    </source>
</reference>